<evidence type="ECO:0000256" key="10">
    <source>
        <dbReference type="SAM" id="Phobius"/>
    </source>
</evidence>
<dbReference type="InterPro" id="IPR050315">
    <property type="entry name" value="FAD-oxidoreductase_2"/>
</dbReference>
<keyword evidence="6 8" id="KW-0560">Oxidoreductase</keyword>
<dbReference type="NCBIfam" id="TIGR01813">
    <property type="entry name" value="flavo_cyto_c"/>
    <property type="match status" value="1"/>
</dbReference>
<gene>
    <name evidence="12" type="ORF">HNQ46_000900</name>
</gene>
<evidence type="ECO:0000313" key="13">
    <source>
        <dbReference type="Proteomes" id="UP000522163"/>
    </source>
</evidence>
<accession>A0A7W9W272</accession>
<dbReference type="SUPFAM" id="SSF56425">
    <property type="entry name" value="Succinate dehydrogenase/fumarate reductase flavoprotein, catalytic domain"/>
    <property type="match status" value="1"/>
</dbReference>
<dbReference type="Gene3D" id="3.90.1010.20">
    <property type="match status" value="1"/>
</dbReference>
<feature type="region of interest" description="Disordered" evidence="9">
    <location>
        <begin position="125"/>
        <end position="146"/>
    </location>
</feature>
<comment type="cofactor">
    <cofactor evidence="8">
        <name>FAD</name>
        <dbReference type="ChEBI" id="CHEBI:57692"/>
    </cofactor>
    <text evidence="8">Binds 1 FAD per subunit.</text>
</comment>
<protein>
    <recommendedName>
        <fullName evidence="3 8">Urocanate reductase</fullName>
        <ecNumber evidence="2 8">1.3.99.33</ecNumber>
    </recommendedName>
</protein>
<comment type="catalytic activity">
    <reaction evidence="7 8">
        <text>dihydrourocanate + A = urocanate + AH2</text>
        <dbReference type="Rhea" id="RHEA:36059"/>
        <dbReference type="ChEBI" id="CHEBI:13193"/>
        <dbReference type="ChEBI" id="CHEBI:17499"/>
        <dbReference type="ChEBI" id="CHEBI:27247"/>
        <dbReference type="ChEBI" id="CHEBI:72991"/>
        <dbReference type="EC" id="1.3.99.33"/>
    </reaction>
</comment>
<reference evidence="12 13" key="1">
    <citation type="submission" date="2020-08" db="EMBL/GenBank/DDBJ databases">
        <title>Genomic Encyclopedia of Type Strains, Phase IV (KMG-IV): sequencing the most valuable type-strain genomes for metagenomic binning, comparative biology and taxonomic classification.</title>
        <authorList>
            <person name="Goeker M."/>
        </authorList>
    </citation>
    <scope>NUCLEOTIDE SEQUENCE [LARGE SCALE GENOMIC DNA]</scope>
    <source>
        <strain evidence="12 13">DSM 17245</strain>
    </source>
</reference>
<dbReference type="GeneID" id="85014458"/>
<dbReference type="PANTHER" id="PTHR43400:SF7">
    <property type="entry name" value="FAD-DEPENDENT OXIDOREDUCTASE 2 FAD BINDING DOMAIN-CONTAINING PROTEIN"/>
    <property type="match status" value="1"/>
</dbReference>
<dbReference type="InterPro" id="IPR036188">
    <property type="entry name" value="FAD/NAD-bd_sf"/>
</dbReference>
<sequence length="642" mass="67336">MKNEKFLSYLVIFAGILCAVILGIRSWNTEQARKVDAPDTAKTQKVTVAGFGGDMTLEVTADADKLYGVNVLSNSETQGIGSKAVEALPALMVEQQSFNVDGIAGATVSSTALRTGVEQAIKEMGFSTDKFSTPSGGSSKAEPEKDQNLEADVVVIGAGGAGMISAITAADLGKSVVILESQAMVGGNSIRATGGMNAAATKWQNENTFEEGAGVEKTLATAAEKYSDNETITALAAKVKEQYAAYQANPEGYFDSVELMELDTMVGGKGKNNPTLVKVLAEQSGPAIDYLEKLGMTIHNVGSFGGASVKRIHRPVDENGKVIAVGSYMIPILEENLKKRDKITLLTSVTAEEITKSEDGKISGVKAKGSSGNSVEVKAPVVIVATGGFAANKEMVEKYQPSLKGYMSTNAPGALGQGITMAEALGADTVDMDQIQIHPTVTTNDAHLITEGLRGDGAILVNQEGLRFTDEVGTRDAVSKAEIEQTNSQVYLVLDNKMVEKSAVIQGYIKSGYTVTGEDTKSLAKAMGVPEDAFEKTITEWNESVAKKEDSAFGRTSFADPLDTAPFYAIKVTPGVHHTMGGLRINEVTEVLDKNGNAIPGLFAAGEVTGGVHGANRLGGNAVADFTVFGKIAGESAAKFQG</sequence>
<dbReference type="PANTHER" id="PTHR43400">
    <property type="entry name" value="FUMARATE REDUCTASE"/>
    <property type="match status" value="1"/>
</dbReference>
<evidence type="ECO:0000256" key="2">
    <source>
        <dbReference type="ARBA" id="ARBA00013137"/>
    </source>
</evidence>
<evidence type="ECO:0000256" key="9">
    <source>
        <dbReference type="SAM" id="MobiDB-lite"/>
    </source>
</evidence>
<evidence type="ECO:0000256" key="5">
    <source>
        <dbReference type="ARBA" id="ARBA00022827"/>
    </source>
</evidence>
<dbReference type="Gene3D" id="3.90.700.10">
    <property type="entry name" value="Succinate dehydrogenase/fumarate reductase flavoprotein, catalytic domain"/>
    <property type="match status" value="1"/>
</dbReference>
<feature type="domain" description="FMN-binding" evidence="11">
    <location>
        <begin position="50"/>
        <end position="124"/>
    </location>
</feature>
<evidence type="ECO:0000259" key="11">
    <source>
        <dbReference type="SMART" id="SM00900"/>
    </source>
</evidence>
<dbReference type="GO" id="GO:0016020">
    <property type="term" value="C:membrane"/>
    <property type="evidence" value="ECO:0007669"/>
    <property type="project" value="InterPro"/>
</dbReference>
<evidence type="ECO:0000256" key="7">
    <source>
        <dbReference type="ARBA" id="ARBA00049922"/>
    </source>
</evidence>
<feature type="transmembrane region" description="Helical" evidence="10">
    <location>
        <begin position="6"/>
        <end position="24"/>
    </location>
</feature>
<comment type="similarity">
    <text evidence="1 8">Belongs to the FAD-dependent oxidoreductase 2 family. FRD/SDH subfamily.</text>
</comment>
<dbReference type="Pfam" id="PF04205">
    <property type="entry name" value="FMN_bind"/>
    <property type="match status" value="1"/>
</dbReference>
<evidence type="ECO:0000256" key="3">
    <source>
        <dbReference type="ARBA" id="ARBA00015872"/>
    </source>
</evidence>
<comment type="caution">
    <text evidence="12">The sequence shown here is derived from an EMBL/GenBank/DDBJ whole genome shotgun (WGS) entry which is preliminary data.</text>
</comment>
<dbReference type="Gene3D" id="3.50.50.60">
    <property type="entry name" value="FAD/NAD(P)-binding domain"/>
    <property type="match status" value="2"/>
</dbReference>
<keyword evidence="4 8" id="KW-0285">Flavoprotein</keyword>
<evidence type="ECO:0000256" key="8">
    <source>
        <dbReference type="RuleBase" id="RU366062"/>
    </source>
</evidence>
<dbReference type="RefSeq" id="WP_183683371.1">
    <property type="nucleotide sequence ID" value="NZ_JACHHH010000003.1"/>
</dbReference>
<dbReference type="SMART" id="SM00900">
    <property type="entry name" value="FMN_bind"/>
    <property type="match status" value="1"/>
</dbReference>
<evidence type="ECO:0000256" key="1">
    <source>
        <dbReference type="ARBA" id="ARBA00008040"/>
    </source>
</evidence>
<feature type="compositionally biased region" description="Polar residues" evidence="9">
    <location>
        <begin position="129"/>
        <end position="138"/>
    </location>
</feature>
<dbReference type="GO" id="GO:0010181">
    <property type="term" value="F:FMN binding"/>
    <property type="evidence" value="ECO:0007669"/>
    <property type="project" value="InterPro"/>
</dbReference>
<dbReference type="GO" id="GO:0033765">
    <property type="term" value="F:steroid dehydrogenase activity, acting on the CH-CH group of donors"/>
    <property type="evidence" value="ECO:0007669"/>
    <property type="project" value="UniProtKB-ARBA"/>
</dbReference>
<keyword evidence="10" id="KW-0812">Transmembrane</keyword>
<evidence type="ECO:0000256" key="6">
    <source>
        <dbReference type="ARBA" id="ARBA00023002"/>
    </source>
</evidence>
<evidence type="ECO:0000313" key="12">
    <source>
        <dbReference type="EMBL" id="MBB6040937.1"/>
    </source>
</evidence>
<dbReference type="SUPFAM" id="SSF51905">
    <property type="entry name" value="FAD/NAD(P)-binding domain"/>
    <property type="match status" value="1"/>
</dbReference>
<dbReference type="Proteomes" id="UP000522163">
    <property type="component" value="Unassembled WGS sequence"/>
</dbReference>
<dbReference type="EMBL" id="JACHHH010000003">
    <property type="protein sequence ID" value="MBB6040937.1"/>
    <property type="molecule type" value="Genomic_DNA"/>
</dbReference>
<name>A0A7W9W272_9FIRM</name>
<keyword evidence="10" id="KW-0472">Membrane</keyword>
<dbReference type="InterPro" id="IPR027477">
    <property type="entry name" value="Succ_DH/fumarate_Rdtase_cat_sf"/>
</dbReference>
<dbReference type="Pfam" id="PF00890">
    <property type="entry name" value="FAD_binding_2"/>
    <property type="match status" value="2"/>
</dbReference>
<evidence type="ECO:0000256" key="4">
    <source>
        <dbReference type="ARBA" id="ARBA00022630"/>
    </source>
</evidence>
<dbReference type="AlphaFoldDB" id="A0A7W9W272"/>
<dbReference type="InterPro" id="IPR010960">
    <property type="entry name" value="Flavocytochrome_c"/>
</dbReference>
<dbReference type="InterPro" id="IPR003953">
    <property type="entry name" value="FAD-dep_OxRdtase_2_FAD-bd"/>
</dbReference>
<organism evidence="12 13">
    <name type="scientific">Oribacterium sinus</name>
    <dbReference type="NCBI Taxonomy" id="237576"/>
    <lineage>
        <taxon>Bacteria</taxon>
        <taxon>Bacillati</taxon>
        <taxon>Bacillota</taxon>
        <taxon>Clostridia</taxon>
        <taxon>Lachnospirales</taxon>
        <taxon>Lachnospiraceae</taxon>
        <taxon>Oribacterium</taxon>
    </lineage>
</organism>
<keyword evidence="5 8" id="KW-0274">FAD</keyword>
<dbReference type="InterPro" id="IPR007329">
    <property type="entry name" value="FMN-bd"/>
</dbReference>
<keyword evidence="10" id="KW-1133">Transmembrane helix</keyword>
<proteinExistence type="inferred from homology"/>
<comment type="cofactor">
    <cofactor evidence="8">
        <name>FMN</name>
        <dbReference type="ChEBI" id="CHEBI:58210"/>
    </cofactor>
    <text evidence="8">Binds 1 or 2 FMN covalently per subunit.</text>
</comment>
<dbReference type="EC" id="1.3.99.33" evidence="2 8"/>